<dbReference type="Pfam" id="PF14520">
    <property type="entry name" value="HHH_5"/>
    <property type="match status" value="1"/>
</dbReference>
<feature type="region of interest" description="Disordered" evidence="1">
    <location>
        <begin position="146"/>
        <end position="166"/>
    </location>
</feature>
<evidence type="ECO:0000256" key="1">
    <source>
        <dbReference type="SAM" id="MobiDB-lite"/>
    </source>
</evidence>
<keyword evidence="3" id="KW-1185">Reference proteome</keyword>
<dbReference type="AlphaFoldDB" id="A0A656HJP2"/>
<dbReference type="GO" id="GO:0003677">
    <property type="term" value="F:DNA binding"/>
    <property type="evidence" value="ECO:0007669"/>
    <property type="project" value="UniProtKB-KW"/>
</dbReference>
<gene>
    <name evidence="2" type="ORF">Thini_3792</name>
</gene>
<proteinExistence type="predicted"/>
<name>A0A656HJP2_THINJ</name>
<dbReference type="Gene3D" id="1.10.150.20">
    <property type="entry name" value="5' to 3' exonuclease, C-terminal subdomain"/>
    <property type="match status" value="1"/>
</dbReference>
<dbReference type="EMBL" id="JH651384">
    <property type="protein sequence ID" value="EIJ36294.1"/>
    <property type="molecule type" value="Genomic_DNA"/>
</dbReference>
<dbReference type="InterPro" id="IPR010995">
    <property type="entry name" value="DNA_repair_Rad51/TF_NusA_a-hlx"/>
</dbReference>
<dbReference type="Proteomes" id="UP000005317">
    <property type="component" value="Unassembled WGS sequence"/>
</dbReference>
<organism evidence="2 3">
    <name type="scientific">Thiothrix nivea (strain ATCC 35100 / DSM 5205 / JP2)</name>
    <dbReference type="NCBI Taxonomy" id="870187"/>
    <lineage>
        <taxon>Bacteria</taxon>
        <taxon>Pseudomonadati</taxon>
        <taxon>Pseudomonadota</taxon>
        <taxon>Gammaproteobacteria</taxon>
        <taxon>Thiotrichales</taxon>
        <taxon>Thiotrichaceae</taxon>
        <taxon>Thiothrix</taxon>
    </lineage>
</organism>
<evidence type="ECO:0000313" key="2">
    <source>
        <dbReference type="EMBL" id="EIJ36294.1"/>
    </source>
</evidence>
<accession>A0A656HJP2</accession>
<dbReference type="GO" id="GO:0000166">
    <property type="term" value="F:nucleotide binding"/>
    <property type="evidence" value="ECO:0007669"/>
    <property type="project" value="InterPro"/>
</dbReference>
<dbReference type="SUPFAM" id="SSF47794">
    <property type="entry name" value="Rad51 N-terminal domain-like"/>
    <property type="match status" value="1"/>
</dbReference>
<evidence type="ECO:0000313" key="3">
    <source>
        <dbReference type="Proteomes" id="UP000005317"/>
    </source>
</evidence>
<protein>
    <submittedName>
        <fullName evidence="2">Helix-hairpin-helix DNA-binding, class 1</fullName>
    </submittedName>
</protein>
<reference evidence="3" key="1">
    <citation type="journal article" date="2011" name="Stand. Genomic Sci.">
        <title>Genome sequence of the filamentous, gliding Thiothrix nivea neotype strain (JP2(T)).</title>
        <authorList>
            <person name="Lapidus A."/>
            <person name="Nolan M."/>
            <person name="Lucas S."/>
            <person name="Glavina Del Rio T."/>
            <person name="Tice H."/>
            <person name="Cheng J.F."/>
            <person name="Tapia R."/>
            <person name="Han C."/>
            <person name="Goodwin L."/>
            <person name="Pitluck S."/>
            <person name="Liolios K."/>
            <person name="Pagani I."/>
            <person name="Ivanova N."/>
            <person name="Huntemann M."/>
            <person name="Mavromatis K."/>
            <person name="Mikhailova N."/>
            <person name="Pati A."/>
            <person name="Chen A."/>
            <person name="Palaniappan K."/>
            <person name="Land M."/>
            <person name="Brambilla E.M."/>
            <person name="Rohde M."/>
            <person name="Abt B."/>
            <person name="Verbarg S."/>
            <person name="Goker M."/>
            <person name="Bristow J."/>
            <person name="Eisen J.A."/>
            <person name="Markowitz V."/>
            <person name="Hugenholtz P."/>
            <person name="Kyrpides N.C."/>
            <person name="Klenk H.P."/>
            <person name="Woyke T."/>
        </authorList>
    </citation>
    <scope>NUCLEOTIDE SEQUENCE [LARGE SCALE GENOMIC DNA]</scope>
    <source>
        <strain evidence="3">ATCC 35100 / DSM 5205 / JP2</strain>
    </source>
</reference>
<feature type="compositionally biased region" description="Basic residues" evidence="1">
    <location>
        <begin position="157"/>
        <end position="166"/>
    </location>
</feature>
<keyword evidence="2" id="KW-0238">DNA-binding</keyword>
<sequence length="166" mass="17650">MLHQNNHVMGKTGDSKMEQDIASVKYVGPATVKRLAEHGITTIEQLAAMPVEELAALSGIGENTAPLIIASAQSLLAQPEEADDGQEAQVVDMIEDDVEAVADQEALGAEVVEETVAVGADSELSPKQKKKQVKKAKKVAKKAVKKAKKLEKEAKKAAKKAKKDKG</sequence>